<dbReference type="SUPFAM" id="SSF51905">
    <property type="entry name" value="FAD/NAD(P)-binding domain"/>
    <property type="match status" value="1"/>
</dbReference>
<reference evidence="8" key="1">
    <citation type="journal article" date="2023" name="Mol. Phylogenet. Evol.">
        <title>Genome-scale phylogeny and comparative genomics of the fungal order Sordariales.</title>
        <authorList>
            <person name="Hensen N."/>
            <person name="Bonometti L."/>
            <person name="Westerberg I."/>
            <person name="Brannstrom I.O."/>
            <person name="Guillou S."/>
            <person name="Cros-Aarteil S."/>
            <person name="Calhoun S."/>
            <person name="Haridas S."/>
            <person name="Kuo A."/>
            <person name="Mondo S."/>
            <person name="Pangilinan J."/>
            <person name="Riley R."/>
            <person name="LaButti K."/>
            <person name="Andreopoulos B."/>
            <person name="Lipzen A."/>
            <person name="Chen C."/>
            <person name="Yan M."/>
            <person name="Daum C."/>
            <person name="Ng V."/>
            <person name="Clum A."/>
            <person name="Steindorff A."/>
            <person name="Ohm R.A."/>
            <person name="Martin F."/>
            <person name="Silar P."/>
            <person name="Natvig D.O."/>
            <person name="Lalanne C."/>
            <person name="Gautier V."/>
            <person name="Ament-Velasquez S.L."/>
            <person name="Kruys A."/>
            <person name="Hutchinson M.I."/>
            <person name="Powell A.J."/>
            <person name="Barry K."/>
            <person name="Miller A.N."/>
            <person name="Grigoriev I.V."/>
            <person name="Debuchy R."/>
            <person name="Gladieux P."/>
            <person name="Hiltunen Thoren M."/>
            <person name="Johannesson H."/>
        </authorList>
    </citation>
    <scope>NUCLEOTIDE SEQUENCE</scope>
    <source>
        <strain evidence="8">PSN324</strain>
    </source>
</reference>
<keyword evidence="4" id="KW-0560">Oxidoreductase</keyword>
<reference evidence="8" key="2">
    <citation type="submission" date="2023-06" db="EMBL/GenBank/DDBJ databases">
        <authorList>
            <consortium name="Lawrence Berkeley National Laboratory"/>
            <person name="Mondo S.J."/>
            <person name="Hensen N."/>
            <person name="Bonometti L."/>
            <person name="Westerberg I."/>
            <person name="Brannstrom I.O."/>
            <person name="Guillou S."/>
            <person name="Cros-Aarteil S."/>
            <person name="Calhoun S."/>
            <person name="Haridas S."/>
            <person name="Kuo A."/>
            <person name="Pangilinan J."/>
            <person name="Riley R."/>
            <person name="Labutti K."/>
            <person name="Andreopoulos B."/>
            <person name="Lipzen A."/>
            <person name="Chen C."/>
            <person name="Yanf M."/>
            <person name="Daum C."/>
            <person name="Ng V."/>
            <person name="Clum A."/>
            <person name="Steindorff A."/>
            <person name="Ohm R."/>
            <person name="Martin F."/>
            <person name="Silar P."/>
            <person name="Natvig D."/>
            <person name="Lalanne C."/>
            <person name="Gautier V."/>
            <person name="Ament-Velasquez S.L."/>
            <person name="Kruys A."/>
            <person name="Hutchinson M.I."/>
            <person name="Powell A.J."/>
            <person name="Barry K."/>
            <person name="Miller A.N."/>
            <person name="Grigoriev I.V."/>
            <person name="Debuchy R."/>
            <person name="Gladieux P."/>
            <person name="Thoren M.H."/>
            <person name="Johannesson H."/>
        </authorList>
    </citation>
    <scope>NUCLEOTIDE SEQUENCE</scope>
    <source>
        <strain evidence="8">PSN324</strain>
    </source>
</reference>
<feature type="domain" description="FAD-binding" evidence="7">
    <location>
        <begin position="12"/>
        <end position="178"/>
    </location>
</feature>
<evidence type="ECO:0000313" key="8">
    <source>
        <dbReference type="EMBL" id="KAK4458320.1"/>
    </source>
</evidence>
<evidence type="ECO:0000256" key="1">
    <source>
        <dbReference type="ARBA" id="ARBA00007992"/>
    </source>
</evidence>
<dbReference type="Pfam" id="PF01494">
    <property type="entry name" value="FAD_binding_3"/>
    <property type="match status" value="1"/>
</dbReference>
<feature type="region of interest" description="Disordered" evidence="6">
    <location>
        <begin position="377"/>
        <end position="398"/>
    </location>
</feature>
<keyword evidence="9" id="KW-1185">Reference proteome</keyword>
<evidence type="ECO:0000256" key="3">
    <source>
        <dbReference type="ARBA" id="ARBA00022827"/>
    </source>
</evidence>
<comment type="similarity">
    <text evidence="1">Belongs to the paxM FAD-dependent monooxygenase family.</text>
</comment>
<dbReference type="PANTHER" id="PTHR13789:SF238">
    <property type="entry name" value="PUTATIVE (AFU_ORTHOLOGUE AFUA_2G01680)-RELATED"/>
    <property type="match status" value="1"/>
</dbReference>
<dbReference type="InterPro" id="IPR002938">
    <property type="entry name" value="FAD-bd"/>
</dbReference>
<evidence type="ECO:0000256" key="4">
    <source>
        <dbReference type="ARBA" id="ARBA00023002"/>
    </source>
</evidence>
<keyword evidence="5" id="KW-0503">Monooxygenase</keyword>
<dbReference type="PANTHER" id="PTHR13789">
    <property type="entry name" value="MONOOXYGENASE"/>
    <property type="match status" value="1"/>
</dbReference>
<evidence type="ECO:0000256" key="5">
    <source>
        <dbReference type="ARBA" id="ARBA00023033"/>
    </source>
</evidence>
<evidence type="ECO:0000313" key="9">
    <source>
        <dbReference type="Proteomes" id="UP001321749"/>
    </source>
</evidence>
<dbReference type="EMBL" id="MU865073">
    <property type="protein sequence ID" value="KAK4458320.1"/>
    <property type="molecule type" value="Genomic_DNA"/>
</dbReference>
<dbReference type="AlphaFoldDB" id="A0AAV9HCE1"/>
<evidence type="ECO:0000259" key="7">
    <source>
        <dbReference type="Pfam" id="PF01494"/>
    </source>
</evidence>
<name>A0AAV9HCE1_9PEZI</name>
<evidence type="ECO:0000256" key="6">
    <source>
        <dbReference type="SAM" id="MobiDB-lite"/>
    </source>
</evidence>
<dbReference type="Proteomes" id="UP001321749">
    <property type="component" value="Unassembled WGS sequence"/>
</dbReference>
<proteinExistence type="inferred from homology"/>
<comment type="caution">
    <text evidence="8">The sequence shown here is derived from an EMBL/GenBank/DDBJ whole genome shotgun (WGS) entry which is preliminary data.</text>
</comment>
<keyword evidence="2" id="KW-0285">Flavoprotein</keyword>
<gene>
    <name evidence="8" type="ORF">QBC42DRAFT_314916</name>
</gene>
<organism evidence="8 9">
    <name type="scientific">Cladorrhinum samala</name>
    <dbReference type="NCBI Taxonomy" id="585594"/>
    <lineage>
        <taxon>Eukaryota</taxon>
        <taxon>Fungi</taxon>
        <taxon>Dikarya</taxon>
        <taxon>Ascomycota</taxon>
        <taxon>Pezizomycotina</taxon>
        <taxon>Sordariomycetes</taxon>
        <taxon>Sordariomycetidae</taxon>
        <taxon>Sordariales</taxon>
        <taxon>Podosporaceae</taxon>
        <taxon>Cladorrhinum</taxon>
    </lineage>
</organism>
<dbReference type="GO" id="GO:0071949">
    <property type="term" value="F:FAD binding"/>
    <property type="evidence" value="ECO:0007669"/>
    <property type="project" value="InterPro"/>
</dbReference>
<sequence length="452" mass="50352">MGSVAEAWPISHVCIIGGGPVGLISSILFRRHGFQVTVLEKNPTREEVGAGIQLHPNAVRVLQNVGVFERVRKTAIVLPHLLLKAYKTGETLWDQDFIADTKRYGAPLIALHRTSLQACLYEEALAQGVEIRHGVDVKPADVDLENGVLRLSSGEVLHADLYVGADGGRSAVREALTGRAPQPVPHGRVVMRILIEEKEMLARPNLRHYAEDGNMVVWLGPDCQVVTYLLDGTFNIAFTWPWSKNPTDAFMKPQPVDIDAFRAGLVGWHPDLLEMLSLTSGVFQWMFFEPTIDGDEVPWVDNNSRFVLAGDSAHQFLPYLGQGLAMGYESAALLAALLGKAKTSDQVRDGLAIYERMRKERTGLMIRATLRQGRLTQMADGPLQEARDRELRESPLPTAGCPNMMSDPFFQRWMWGFDAEKAADEAWEKYRRSCQSLPEGFVLVPRLRVMLG</sequence>
<evidence type="ECO:0000256" key="2">
    <source>
        <dbReference type="ARBA" id="ARBA00022630"/>
    </source>
</evidence>
<dbReference type="Gene3D" id="3.50.50.60">
    <property type="entry name" value="FAD/NAD(P)-binding domain"/>
    <property type="match status" value="1"/>
</dbReference>
<dbReference type="InterPro" id="IPR050493">
    <property type="entry name" value="FAD-dep_Monooxygenase_BioMet"/>
</dbReference>
<dbReference type="InterPro" id="IPR036188">
    <property type="entry name" value="FAD/NAD-bd_sf"/>
</dbReference>
<accession>A0AAV9HCE1</accession>
<protein>
    <submittedName>
        <fullName evidence="8">Salicylate hydroxylase</fullName>
    </submittedName>
</protein>
<dbReference type="PRINTS" id="PR00420">
    <property type="entry name" value="RNGMNOXGNASE"/>
</dbReference>
<dbReference type="GO" id="GO:0004497">
    <property type="term" value="F:monooxygenase activity"/>
    <property type="evidence" value="ECO:0007669"/>
    <property type="project" value="UniProtKB-KW"/>
</dbReference>
<keyword evidence="3" id="KW-0274">FAD</keyword>